<dbReference type="Pfam" id="PF04043">
    <property type="entry name" value="PMEI"/>
    <property type="match status" value="4"/>
</dbReference>
<dbReference type="InterPro" id="IPR046848">
    <property type="entry name" value="E_motif"/>
</dbReference>
<feature type="repeat" description="PPR" evidence="4">
    <location>
        <begin position="917"/>
        <end position="947"/>
    </location>
</feature>
<evidence type="ECO:0000256" key="4">
    <source>
        <dbReference type="PROSITE-ProRule" id="PRU00708"/>
    </source>
</evidence>
<dbReference type="CDD" id="cd15798">
    <property type="entry name" value="PMEI-like_3"/>
    <property type="match status" value="4"/>
</dbReference>
<dbReference type="SMART" id="SM00856">
    <property type="entry name" value="PMEI"/>
    <property type="match status" value="4"/>
</dbReference>
<gene>
    <name evidence="7" type="ORF">SVIM_LOCUS500110</name>
</gene>
<feature type="repeat" description="PPR" evidence="4">
    <location>
        <begin position="787"/>
        <end position="821"/>
    </location>
</feature>
<dbReference type="Gene3D" id="1.20.140.40">
    <property type="entry name" value="Invertase/pectin methylesterase inhibitor family protein"/>
    <property type="match status" value="4"/>
</dbReference>
<protein>
    <recommendedName>
        <fullName evidence="6">Pectinesterase inhibitor domain-containing protein</fullName>
    </recommendedName>
</protein>
<dbReference type="Pfam" id="PF01535">
    <property type="entry name" value="PPR"/>
    <property type="match status" value="4"/>
</dbReference>
<dbReference type="FunFam" id="1.20.140.40:FF:000005">
    <property type="entry name" value="Pectin methylesterase inhibitor 1"/>
    <property type="match status" value="1"/>
</dbReference>
<evidence type="ECO:0000256" key="5">
    <source>
        <dbReference type="SAM" id="SignalP"/>
    </source>
</evidence>
<dbReference type="Gene3D" id="1.25.40.10">
    <property type="entry name" value="Tetratricopeptide repeat domain"/>
    <property type="match status" value="4"/>
</dbReference>
<dbReference type="NCBIfam" id="TIGR00756">
    <property type="entry name" value="PPR"/>
    <property type="match status" value="2"/>
</dbReference>
<evidence type="ECO:0000256" key="3">
    <source>
        <dbReference type="ARBA" id="ARBA00038471"/>
    </source>
</evidence>
<evidence type="ECO:0000256" key="2">
    <source>
        <dbReference type="ARBA" id="ARBA00022737"/>
    </source>
</evidence>
<dbReference type="Pfam" id="PF13041">
    <property type="entry name" value="PPR_2"/>
    <property type="match status" value="2"/>
</dbReference>
<dbReference type="PANTHER" id="PTHR47926">
    <property type="entry name" value="PENTATRICOPEPTIDE REPEAT-CONTAINING PROTEIN"/>
    <property type="match status" value="1"/>
</dbReference>
<dbReference type="SUPFAM" id="SSF101148">
    <property type="entry name" value="Plant invertase/pectin methylesterase inhibitor"/>
    <property type="match status" value="4"/>
</dbReference>
<feature type="domain" description="Pectinesterase inhibitor" evidence="6">
    <location>
        <begin position="377"/>
        <end position="531"/>
    </location>
</feature>
<feature type="repeat" description="PPR" evidence="4">
    <location>
        <begin position="686"/>
        <end position="720"/>
    </location>
</feature>
<keyword evidence="1 5" id="KW-0732">Signal</keyword>
<dbReference type="InterPro" id="IPR035513">
    <property type="entry name" value="Invertase/methylesterase_inhib"/>
</dbReference>
<dbReference type="InterPro" id="IPR046960">
    <property type="entry name" value="PPR_At4g14850-like_plant"/>
</dbReference>
<evidence type="ECO:0000259" key="6">
    <source>
        <dbReference type="SMART" id="SM00856"/>
    </source>
</evidence>
<dbReference type="GO" id="GO:0099402">
    <property type="term" value="P:plant organ development"/>
    <property type="evidence" value="ECO:0007669"/>
    <property type="project" value="UniProtKB-ARBA"/>
</dbReference>
<dbReference type="AlphaFoldDB" id="A0A6N2NFY6"/>
<reference evidence="7" key="1">
    <citation type="submission" date="2019-03" db="EMBL/GenBank/DDBJ databases">
        <authorList>
            <person name="Mank J."/>
            <person name="Almeida P."/>
        </authorList>
    </citation>
    <scope>NUCLEOTIDE SEQUENCE</scope>
    <source>
        <strain evidence="7">78183</strain>
    </source>
</reference>
<name>A0A6N2NFY6_SALVM</name>
<dbReference type="InterPro" id="IPR002885">
    <property type="entry name" value="PPR_rpt"/>
</dbReference>
<feature type="repeat" description="PPR" evidence="4">
    <location>
        <begin position="1020"/>
        <end position="1054"/>
    </location>
</feature>
<dbReference type="GO" id="GO:0003723">
    <property type="term" value="F:RNA binding"/>
    <property type="evidence" value="ECO:0007669"/>
    <property type="project" value="InterPro"/>
</dbReference>
<comment type="similarity">
    <text evidence="3">Belongs to the PMEI family.</text>
</comment>
<dbReference type="InterPro" id="IPR006501">
    <property type="entry name" value="Pectinesterase_inhib_dom"/>
</dbReference>
<feature type="chain" id="PRO_5026768559" description="Pectinesterase inhibitor domain-containing protein" evidence="5">
    <location>
        <begin position="31"/>
        <end position="1254"/>
    </location>
</feature>
<dbReference type="PROSITE" id="PS51375">
    <property type="entry name" value="PPR"/>
    <property type="match status" value="4"/>
</dbReference>
<dbReference type="FunFam" id="1.25.40.10:FF:000158">
    <property type="entry name" value="pentatricopeptide repeat-containing protein At2g33680"/>
    <property type="match status" value="1"/>
</dbReference>
<feature type="domain" description="Pectinesterase inhibitor" evidence="6">
    <location>
        <begin position="41"/>
        <end position="165"/>
    </location>
</feature>
<organism evidence="7">
    <name type="scientific">Salix viminalis</name>
    <name type="common">Common osier</name>
    <name type="synonym">Basket willow</name>
    <dbReference type="NCBI Taxonomy" id="40686"/>
    <lineage>
        <taxon>Eukaryota</taxon>
        <taxon>Viridiplantae</taxon>
        <taxon>Streptophyta</taxon>
        <taxon>Embryophyta</taxon>
        <taxon>Tracheophyta</taxon>
        <taxon>Spermatophyta</taxon>
        <taxon>Magnoliopsida</taxon>
        <taxon>eudicotyledons</taxon>
        <taxon>Gunneridae</taxon>
        <taxon>Pentapetalae</taxon>
        <taxon>rosids</taxon>
        <taxon>fabids</taxon>
        <taxon>Malpighiales</taxon>
        <taxon>Salicaceae</taxon>
        <taxon>Saliceae</taxon>
        <taxon>Salix</taxon>
    </lineage>
</organism>
<feature type="signal peptide" evidence="5">
    <location>
        <begin position="1"/>
        <end position="30"/>
    </location>
</feature>
<dbReference type="Pfam" id="PF20431">
    <property type="entry name" value="E_motif"/>
    <property type="match status" value="1"/>
</dbReference>
<sequence length="1254" mass="137773">MEATIFIPRNALALLLTFLLCISNMEISLADTNTTKNSTETYTDYLKKACNSTLYPQICFESLSSYTSTIKTNGLKLCTKALTVTLKAASNTSRLVKILKALGSVNGSEIEFQISNIKTWMSAAMTDETTCTDGIDERKISDEVMRKIRKTIVNISMLTSNALALINNLLGKPFLFLATGNMAKPFSCQCTALSILYTASPANAATTSSPSSSAIDFIEASCSATLYPALCVQSLSRYAVSIQRNRSQLIKTAFSVSLDEAQSTKAIFANKLNGGEAGGMAVVKDCLEQIGDAVDQLRESIEELKNIGQAKGVGQDLEFHISNVQTWTSAALTDLSTCTDAVVAGEALEGWRGASALSILYTASPANAATTSSPSSSAIEFIEASCSATLYPALCVQSLSRYATSIRRNRSQLIQTAFSVSLDEAQSTKTIFANKLNGAKPGGMAVVKDCIEQIGDAVDQLRESIEELKSIGQAKGTGQDSRRLHISNAQTWTSAALTDISTCTDAVAGEARDGGLETSVRARVDGVAQPPRFLASSMTLHHYPSITSKTSRKKRELKEKHKQTQFQQNLKKKTLSFPKSSPTPLLINHKPPPQTQLEALENVIEDLQCSMEKGIRIDTQIFSSLLETCYRLDAVEHGVRIHRLIPTNLLRRNVGISSKLVRLYASCGDVEVAHQVFDEMFNRGESAFPWNSLIAGYTELGMYEDAMALYFQMEEDGVEPDRFTFPRVLKACGGIGLIRIGECMHRDLVRLGFANDGFVLNALVDMYAKCGDIVKARRIFDNIDCKDSISWNSMLTGYIRHGLIAEALHTFRSMVHDGMELDSVAVSTILANVSSFEVAVQIHGWIVRRGMEWDLSIANSLISVYSNGRKLDRVHWLFDHIPEKDIVSWNSVISAHCKDPKALTYFELRGRDGGLPDKITFVSLLSACAHLGLVKDGERLFSLMKENYQINPIMEHYACMVNLYGRAGLINEAYAIIRDQMEFEAGPTVWGALLYSCYLHRNVDAGEIAAQFLFDLEPDNEHNFELLMKIYGNAGRLEDAERVRKMMVDRGLSKICSNMAKSSLVWLLLSALYIASTANSASTTRLVPGAANFIKVSCGATAYPAVCVQSLSLYASSIKQSPRQLIQTALAVSLDKAQSTKTFVYKLTKFKGRSPREKAAIKDCFEVIDDTVDRLVQSVKELKNMGSSKGQDYQWHISNVQTWMSAALTDENTCVDGFSGKALDGRIKNSIKARFDHVERVTSNALALINKFGY</sequence>
<accession>A0A6N2NFY6</accession>
<feature type="domain" description="Pectinesterase inhibitor" evidence="6">
    <location>
        <begin position="1089"/>
        <end position="1248"/>
    </location>
</feature>
<dbReference type="GO" id="GO:0046910">
    <property type="term" value="F:pectinesterase inhibitor activity"/>
    <property type="evidence" value="ECO:0007669"/>
    <property type="project" value="UniProtKB-ARBA"/>
</dbReference>
<dbReference type="EMBL" id="CAADRP010002274">
    <property type="protein sequence ID" value="VFU65212.1"/>
    <property type="molecule type" value="Genomic_DNA"/>
</dbReference>
<proteinExistence type="inferred from homology"/>
<evidence type="ECO:0000313" key="7">
    <source>
        <dbReference type="EMBL" id="VFU65212.1"/>
    </source>
</evidence>
<evidence type="ECO:0000256" key="1">
    <source>
        <dbReference type="ARBA" id="ARBA00022729"/>
    </source>
</evidence>
<dbReference type="InterPro" id="IPR011990">
    <property type="entry name" value="TPR-like_helical_dom_sf"/>
</dbReference>
<dbReference type="FunFam" id="1.25.40.10:FF:000729">
    <property type="entry name" value="Pentatricopeptide repeat-containing protein At4g25270, chloroplastic"/>
    <property type="match status" value="1"/>
</dbReference>
<dbReference type="PANTHER" id="PTHR47926:SF515">
    <property type="entry name" value="UMP-CMP KINASE"/>
    <property type="match status" value="1"/>
</dbReference>
<dbReference type="GO" id="GO:0009451">
    <property type="term" value="P:RNA modification"/>
    <property type="evidence" value="ECO:0007669"/>
    <property type="project" value="InterPro"/>
</dbReference>
<feature type="domain" description="Pectinesterase inhibitor" evidence="6">
    <location>
        <begin position="213"/>
        <end position="359"/>
    </location>
</feature>
<dbReference type="NCBIfam" id="TIGR01614">
    <property type="entry name" value="PME_inhib"/>
    <property type="match status" value="3"/>
</dbReference>
<dbReference type="FunFam" id="1.25.40.10:FF:000285">
    <property type="entry name" value="Pentatricopeptide repeat-containing protein, chloroplastic"/>
    <property type="match status" value="1"/>
</dbReference>
<keyword evidence="2" id="KW-0677">Repeat</keyword>